<reference evidence="2 3" key="1">
    <citation type="submission" date="2019-08" db="EMBL/GenBank/DDBJ databases">
        <title>Paraburkholderia sp. DCY113.</title>
        <authorList>
            <person name="Kang J."/>
        </authorList>
    </citation>
    <scope>NUCLEOTIDE SEQUENCE [LARGE SCALE GENOMIC DNA]</scope>
    <source>
        <strain evidence="2 3">DCY113</strain>
    </source>
</reference>
<keyword evidence="1" id="KW-1133">Transmembrane helix</keyword>
<dbReference type="AlphaFoldDB" id="A0A5B0HL44"/>
<dbReference type="RefSeq" id="WP_149668105.1">
    <property type="nucleotide sequence ID" value="NZ_VTUZ01000001.1"/>
</dbReference>
<sequence>MIALLVSILVALLILGLIFYLISLIPLPPPFALAARVVFIVICILVVLYIASPWFGNAALR</sequence>
<dbReference type="Proteomes" id="UP000325273">
    <property type="component" value="Unassembled WGS sequence"/>
</dbReference>
<comment type="caution">
    <text evidence="2">The sequence shown here is derived from an EMBL/GenBank/DDBJ whole genome shotgun (WGS) entry which is preliminary data.</text>
</comment>
<feature type="transmembrane region" description="Helical" evidence="1">
    <location>
        <begin position="5"/>
        <end position="25"/>
    </location>
</feature>
<accession>A0A5B0HL44</accession>
<evidence type="ECO:0000313" key="2">
    <source>
        <dbReference type="EMBL" id="KAA1015978.1"/>
    </source>
</evidence>
<proteinExistence type="predicted"/>
<protein>
    <submittedName>
        <fullName evidence="2">Uncharacterized protein</fullName>
    </submittedName>
</protein>
<keyword evidence="1" id="KW-0812">Transmembrane</keyword>
<organism evidence="2 3">
    <name type="scientific">Paraburkholderia panacisoli</name>
    <dbReference type="NCBI Taxonomy" id="2603818"/>
    <lineage>
        <taxon>Bacteria</taxon>
        <taxon>Pseudomonadati</taxon>
        <taxon>Pseudomonadota</taxon>
        <taxon>Betaproteobacteria</taxon>
        <taxon>Burkholderiales</taxon>
        <taxon>Burkholderiaceae</taxon>
        <taxon>Paraburkholderia</taxon>
    </lineage>
</organism>
<dbReference type="EMBL" id="VTUZ01000001">
    <property type="protein sequence ID" value="KAA1015978.1"/>
    <property type="molecule type" value="Genomic_DNA"/>
</dbReference>
<name>A0A5B0HL44_9BURK</name>
<feature type="transmembrane region" description="Helical" evidence="1">
    <location>
        <begin position="31"/>
        <end position="51"/>
    </location>
</feature>
<keyword evidence="1" id="KW-0472">Membrane</keyword>
<gene>
    <name evidence="2" type="ORF">FVF58_01095</name>
</gene>
<evidence type="ECO:0000313" key="3">
    <source>
        <dbReference type="Proteomes" id="UP000325273"/>
    </source>
</evidence>
<evidence type="ECO:0000256" key="1">
    <source>
        <dbReference type="SAM" id="Phobius"/>
    </source>
</evidence>
<keyword evidence="3" id="KW-1185">Reference proteome</keyword>